<reference evidence="5" key="1">
    <citation type="submission" date="2023-07" db="EMBL/GenBank/DDBJ databases">
        <title>Novel species in the genus Lipingzhangella isolated from Sambhar Salt Lake.</title>
        <authorList>
            <person name="Jiya N."/>
            <person name="Kajale S."/>
            <person name="Sharma A."/>
        </authorList>
    </citation>
    <scope>NUCLEOTIDE SEQUENCE [LARGE SCALE GENOMIC DNA]</scope>
    <source>
        <strain evidence="5">LS1_29</strain>
    </source>
</reference>
<gene>
    <name evidence="4" type="ORF">RIF23_14850</name>
</gene>
<dbReference type="Proteomes" id="UP001250214">
    <property type="component" value="Unassembled WGS sequence"/>
</dbReference>
<evidence type="ECO:0000259" key="3">
    <source>
        <dbReference type="Pfam" id="PF13845"/>
    </source>
</evidence>
<dbReference type="RefSeq" id="WP_310913119.1">
    <property type="nucleotide sequence ID" value="NZ_JAVLVT010000006.1"/>
</dbReference>
<feature type="signal peptide" evidence="2">
    <location>
        <begin position="1"/>
        <end position="32"/>
    </location>
</feature>
<protein>
    <submittedName>
        <fullName evidence="4">Septum formation family protein</fullName>
    </submittedName>
</protein>
<feature type="chain" id="PRO_5045252975" evidence="2">
    <location>
        <begin position="33"/>
        <end position="199"/>
    </location>
</feature>
<keyword evidence="5" id="KW-1185">Reference proteome</keyword>
<feature type="region of interest" description="Disordered" evidence="1">
    <location>
        <begin position="35"/>
        <end position="75"/>
    </location>
</feature>
<name>A0ABU2H8E8_9ACTN</name>
<sequence length="199" mass="21636">MPAQPWRTRTRPLTVGAVTLASAFVLSSCGIAQQLAGQEPGGGTPDPTPADSPDRTEETRDDPDPQDEPEPDGTDEEFVDVMDIEEGQCINHESMAEGEVSVMPVVPCSEPHDGEVFAIEELESDRDYPGEADIQQEASDLCTGDAFEDFVGVPWGASIYWTTEWWPTAEGWDMGDHEVICVIYDDDGQTVGSLEGVEE</sequence>
<organism evidence="4 5">
    <name type="scientific">Lipingzhangella rawalii</name>
    <dbReference type="NCBI Taxonomy" id="2055835"/>
    <lineage>
        <taxon>Bacteria</taxon>
        <taxon>Bacillati</taxon>
        <taxon>Actinomycetota</taxon>
        <taxon>Actinomycetes</taxon>
        <taxon>Streptosporangiales</taxon>
        <taxon>Nocardiopsidaceae</taxon>
        <taxon>Lipingzhangella</taxon>
    </lineage>
</organism>
<evidence type="ECO:0000256" key="2">
    <source>
        <dbReference type="SAM" id="SignalP"/>
    </source>
</evidence>
<proteinExistence type="predicted"/>
<evidence type="ECO:0000313" key="4">
    <source>
        <dbReference type="EMBL" id="MDS1271572.1"/>
    </source>
</evidence>
<evidence type="ECO:0000313" key="5">
    <source>
        <dbReference type="Proteomes" id="UP001250214"/>
    </source>
</evidence>
<feature type="compositionally biased region" description="Acidic residues" evidence="1">
    <location>
        <begin position="59"/>
        <end position="75"/>
    </location>
</feature>
<evidence type="ECO:0000256" key="1">
    <source>
        <dbReference type="SAM" id="MobiDB-lite"/>
    </source>
</evidence>
<dbReference type="PROSITE" id="PS51257">
    <property type="entry name" value="PROKAR_LIPOPROTEIN"/>
    <property type="match status" value="1"/>
</dbReference>
<dbReference type="Pfam" id="PF13845">
    <property type="entry name" value="Septum_form"/>
    <property type="match status" value="1"/>
</dbReference>
<feature type="domain" description="Septum formation-related" evidence="3">
    <location>
        <begin position="86"/>
        <end position="181"/>
    </location>
</feature>
<comment type="caution">
    <text evidence="4">The sequence shown here is derived from an EMBL/GenBank/DDBJ whole genome shotgun (WGS) entry which is preliminary data.</text>
</comment>
<dbReference type="EMBL" id="JAVLVT010000006">
    <property type="protein sequence ID" value="MDS1271572.1"/>
    <property type="molecule type" value="Genomic_DNA"/>
</dbReference>
<accession>A0ABU2H8E8</accession>
<keyword evidence="2" id="KW-0732">Signal</keyword>
<dbReference type="InterPro" id="IPR026004">
    <property type="entry name" value="Septum_form"/>
</dbReference>